<dbReference type="SUPFAM" id="SSF52540">
    <property type="entry name" value="P-loop containing nucleoside triphosphate hydrolases"/>
    <property type="match status" value="1"/>
</dbReference>
<dbReference type="Gene3D" id="3.40.50.300">
    <property type="entry name" value="P-loop containing nucleotide triphosphate hydrolases"/>
    <property type="match status" value="1"/>
</dbReference>
<evidence type="ECO:0000313" key="11">
    <source>
        <dbReference type="EMBL" id="KAA0256820.1"/>
    </source>
</evidence>
<evidence type="ECO:0000256" key="4">
    <source>
        <dbReference type="ARBA" id="ARBA00022490"/>
    </source>
</evidence>
<comment type="subcellular location">
    <subcellularLocation>
        <location evidence="1">Cytoplasm</location>
    </subcellularLocation>
</comment>
<dbReference type="GO" id="GO:0005524">
    <property type="term" value="F:ATP binding"/>
    <property type="evidence" value="ECO:0007669"/>
    <property type="project" value="UniProtKB-KW"/>
</dbReference>
<dbReference type="Pfam" id="PF02367">
    <property type="entry name" value="TsaE"/>
    <property type="match status" value="1"/>
</dbReference>
<dbReference type="GO" id="GO:0046872">
    <property type="term" value="F:metal ion binding"/>
    <property type="evidence" value="ECO:0007669"/>
    <property type="project" value="UniProtKB-KW"/>
</dbReference>
<comment type="similarity">
    <text evidence="2">Belongs to the TsaE family.</text>
</comment>
<keyword evidence="4" id="KW-0963">Cytoplasm</keyword>
<comment type="caution">
    <text evidence="11">The sequence shown here is derived from an EMBL/GenBank/DDBJ whole genome shotgun (WGS) entry which is preliminary data.</text>
</comment>
<dbReference type="InterPro" id="IPR027417">
    <property type="entry name" value="P-loop_NTPase"/>
</dbReference>
<keyword evidence="7" id="KW-0547">Nucleotide-binding</keyword>
<dbReference type="GO" id="GO:0005737">
    <property type="term" value="C:cytoplasm"/>
    <property type="evidence" value="ECO:0007669"/>
    <property type="project" value="UniProtKB-SubCell"/>
</dbReference>
<evidence type="ECO:0000256" key="6">
    <source>
        <dbReference type="ARBA" id="ARBA00022723"/>
    </source>
</evidence>
<evidence type="ECO:0000313" key="12">
    <source>
        <dbReference type="Proteomes" id="UP000322876"/>
    </source>
</evidence>
<dbReference type="InterPro" id="IPR003442">
    <property type="entry name" value="T6A_TsaE"/>
</dbReference>
<dbReference type="EMBL" id="VFJB01000010">
    <property type="protein sequence ID" value="KAA0256820.1"/>
    <property type="molecule type" value="Genomic_DNA"/>
</dbReference>
<organism evidence="11 12">
    <name type="scientific">Deferribacter autotrophicus</name>
    <dbReference type="NCBI Taxonomy" id="500465"/>
    <lineage>
        <taxon>Bacteria</taxon>
        <taxon>Pseudomonadati</taxon>
        <taxon>Deferribacterota</taxon>
        <taxon>Deferribacteres</taxon>
        <taxon>Deferribacterales</taxon>
        <taxon>Deferribacteraceae</taxon>
        <taxon>Deferribacter</taxon>
    </lineage>
</organism>
<reference evidence="11 12" key="1">
    <citation type="submission" date="2019-06" db="EMBL/GenBank/DDBJ databases">
        <title>Genomic insights into carbon and energy metabolism of Deferribacter autotrophicus revealed new metabolic traits in the phylum Deferribacteres.</title>
        <authorList>
            <person name="Slobodkin A.I."/>
            <person name="Slobodkina G.B."/>
            <person name="Allioux M."/>
            <person name="Alain K."/>
            <person name="Jebbar M."/>
            <person name="Shadrin V."/>
            <person name="Kublanov I.V."/>
            <person name="Toshchakov S.V."/>
            <person name="Bonch-Osmolovskaya E.A."/>
        </authorList>
    </citation>
    <scope>NUCLEOTIDE SEQUENCE [LARGE SCALE GENOMIC DNA]</scope>
    <source>
        <strain evidence="11 12">SL50</strain>
    </source>
</reference>
<evidence type="ECO:0000256" key="2">
    <source>
        <dbReference type="ARBA" id="ARBA00007599"/>
    </source>
</evidence>
<evidence type="ECO:0000256" key="7">
    <source>
        <dbReference type="ARBA" id="ARBA00022741"/>
    </source>
</evidence>
<keyword evidence="6" id="KW-0479">Metal-binding</keyword>
<proteinExistence type="inferred from homology"/>
<protein>
    <recommendedName>
        <fullName evidence="3">tRNA threonylcarbamoyladenosine biosynthesis protein TsaE</fullName>
    </recommendedName>
    <alternativeName>
        <fullName evidence="10">t(6)A37 threonylcarbamoyladenosine biosynthesis protein TsaE</fullName>
    </alternativeName>
</protein>
<gene>
    <name evidence="11" type="primary">tsaE</name>
    <name evidence="11" type="ORF">FHQ18_11870</name>
</gene>
<dbReference type="OrthoDB" id="9815896at2"/>
<keyword evidence="12" id="KW-1185">Reference proteome</keyword>
<keyword evidence="8" id="KW-0067">ATP-binding</keyword>
<evidence type="ECO:0000256" key="3">
    <source>
        <dbReference type="ARBA" id="ARBA00019010"/>
    </source>
</evidence>
<dbReference type="AlphaFoldDB" id="A0A5A8F0N5"/>
<evidence type="ECO:0000256" key="1">
    <source>
        <dbReference type="ARBA" id="ARBA00004496"/>
    </source>
</evidence>
<dbReference type="PANTHER" id="PTHR33540">
    <property type="entry name" value="TRNA THREONYLCARBAMOYLADENOSINE BIOSYNTHESIS PROTEIN TSAE"/>
    <property type="match status" value="1"/>
</dbReference>
<dbReference type="Proteomes" id="UP000322876">
    <property type="component" value="Unassembled WGS sequence"/>
</dbReference>
<sequence length="150" mass="17226">MFTEGLIKLKHISNSINDTEKIAEQFANNLKGSEIILLEGDLGAGKTFFVKSVAKSIGCSDVITSPTFTLMQTYSGGEFTIFHFDLYRIKNFIELENFGFFEYLEEDGIKFVEWAERVNLESMLDNYIKINIEKTGEFSRVIEIFYKKGE</sequence>
<keyword evidence="5" id="KW-0819">tRNA processing</keyword>
<evidence type="ECO:0000256" key="10">
    <source>
        <dbReference type="ARBA" id="ARBA00032441"/>
    </source>
</evidence>
<evidence type="ECO:0000256" key="9">
    <source>
        <dbReference type="ARBA" id="ARBA00022842"/>
    </source>
</evidence>
<dbReference type="PANTHER" id="PTHR33540:SF2">
    <property type="entry name" value="TRNA THREONYLCARBAMOYLADENOSINE BIOSYNTHESIS PROTEIN TSAE"/>
    <property type="match status" value="1"/>
</dbReference>
<keyword evidence="11" id="KW-0808">Transferase</keyword>
<dbReference type="GO" id="GO:0016740">
    <property type="term" value="F:transferase activity"/>
    <property type="evidence" value="ECO:0007669"/>
    <property type="project" value="UniProtKB-KW"/>
</dbReference>
<evidence type="ECO:0000256" key="8">
    <source>
        <dbReference type="ARBA" id="ARBA00022840"/>
    </source>
</evidence>
<accession>A0A5A8F0N5</accession>
<keyword evidence="9" id="KW-0460">Magnesium</keyword>
<dbReference type="GO" id="GO:0002949">
    <property type="term" value="P:tRNA threonylcarbamoyladenosine modification"/>
    <property type="evidence" value="ECO:0007669"/>
    <property type="project" value="InterPro"/>
</dbReference>
<name>A0A5A8F0N5_9BACT</name>
<dbReference type="NCBIfam" id="TIGR00150">
    <property type="entry name" value="T6A_YjeE"/>
    <property type="match status" value="1"/>
</dbReference>
<evidence type="ECO:0000256" key="5">
    <source>
        <dbReference type="ARBA" id="ARBA00022694"/>
    </source>
</evidence>